<sequence>MQVFPGNDDSNGDHNTSDSPSSVTQKQKRTSEDFGEMKPEQRARLESGIDGLVLWPPVPGSDNEKDFWRKWFLNFRKQSLKQDLKDTPTCPDVERFIRWVSERVKVESEGYAPRLLSIHTGLIHIKEYLVFQYNDFGLDSYEETRILSTFKELLGHGANDIDSDLDVAMSGYP</sequence>
<keyword evidence="3" id="KW-1185">Reference proteome</keyword>
<gene>
    <name evidence="2" type="ORF">FMEXI_6043</name>
</gene>
<dbReference type="Proteomes" id="UP000522262">
    <property type="component" value="Unassembled WGS sequence"/>
</dbReference>
<accession>A0A8H5MY76</accession>
<dbReference type="AlphaFoldDB" id="A0A8H5MY76"/>
<evidence type="ECO:0000256" key="1">
    <source>
        <dbReference type="SAM" id="MobiDB-lite"/>
    </source>
</evidence>
<dbReference type="EMBL" id="JAAOAM010000125">
    <property type="protein sequence ID" value="KAF5545499.1"/>
    <property type="molecule type" value="Genomic_DNA"/>
</dbReference>
<evidence type="ECO:0000313" key="2">
    <source>
        <dbReference type="EMBL" id="KAF5545499.1"/>
    </source>
</evidence>
<name>A0A8H5MY76_9HYPO</name>
<comment type="caution">
    <text evidence="2">The sequence shown here is derived from an EMBL/GenBank/DDBJ whole genome shotgun (WGS) entry which is preliminary data.</text>
</comment>
<protein>
    <submittedName>
        <fullName evidence="2">Uncharacterized protein</fullName>
    </submittedName>
</protein>
<proteinExistence type="predicted"/>
<feature type="compositionally biased region" description="Basic and acidic residues" evidence="1">
    <location>
        <begin position="29"/>
        <end position="42"/>
    </location>
</feature>
<evidence type="ECO:0000313" key="3">
    <source>
        <dbReference type="Proteomes" id="UP000522262"/>
    </source>
</evidence>
<feature type="region of interest" description="Disordered" evidence="1">
    <location>
        <begin position="1"/>
        <end position="42"/>
    </location>
</feature>
<reference evidence="2 3" key="1">
    <citation type="submission" date="2020-05" db="EMBL/GenBank/DDBJ databases">
        <title>Identification and distribution of gene clusters putatively required for synthesis of sphingolipid metabolism inhibitors in phylogenetically diverse species of the filamentous fungus Fusarium.</title>
        <authorList>
            <person name="Kim H.-S."/>
            <person name="Busman M."/>
            <person name="Brown D.W."/>
            <person name="Divon H."/>
            <person name="Uhlig S."/>
            <person name="Proctor R.H."/>
        </authorList>
    </citation>
    <scope>NUCLEOTIDE SEQUENCE [LARGE SCALE GENOMIC DNA]</scope>
    <source>
        <strain evidence="2 3">NRRL 53147</strain>
    </source>
</reference>
<organism evidence="2 3">
    <name type="scientific">Fusarium mexicanum</name>
    <dbReference type="NCBI Taxonomy" id="751941"/>
    <lineage>
        <taxon>Eukaryota</taxon>
        <taxon>Fungi</taxon>
        <taxon>Dikarya</taxon>
        <taxon>Ascomycota</taxon>
        <taxon>Pezizomycotina</taxon>
        <taxon>Sordariomycetes</taxon>
        <taxon>Hypocreomycetidae</taxon>
        <taxon>Hypocreales</taxon>
        <taxon>Nectriaceae</taxon>
        <taxon>Fusarium</taxon>
        <taxon>Fusarium fujikuroi species complex</taxon>
    </lineage>
</organism>